<feature type="domain" description="GmrSD restriction endonucleases N-terminal" evidence="1">
    <location>
        <begin position="18"/>
        <end position="200"/>
    </location>
</feature>
<dbReference type="PANTHER" id="PTHR35149:SF1">
    <property type="entry name" value="DUF5655 DOMAIN-CONTAINING PROTEIN"/>
    <property type="match status" value="1"/>
</dbReference>
<sequence length="572" mass="67759">MNTNSNIILETKSVSEISGQFFVPAYQRGYRWGKEATRLLEDIMEIDEKSDYRYCLQPIVVKKRSDGSYELIDGQQRLTTLFLIYKVVGKMFPFAKANYALTYEVRQRSEEYLNNISESSDESNIDFYFMKKAYLSIENWFQERMKQKLTAPYDFLKLLTERVDIIWYEVGPDEDSNALFQRLNIGKIPLTSSELVKAIFLCASSKKDIRTERQQEIALQWDNIEKELHDDAFWYFLTNKRILEYQTRIDLVLNLISGHFDDADKYATFFYFDEKRKTEDLLDIWEEIQHTYLILRDWYKNHELYHLIGYLIATGKSIKEIYELSLNKTKTAFINALKEMIKKTVDIKDRNYGELSYENTTDRNAISKLLLLFNVLSTENNGEQSEWFAFDKFKSSNWSLEHIHAQQSQGMNTEAQWKEWVRLHIPSVKLLNKDDLELNELMENSIKDDHTLKGEEFQDIRERAEKILSEDMNVGYLHSISNLALLKKDDNAALNNSTFDVKRNEIVEMDKRGQFIPFCTRMVFLKYYTPSDKNSVHFWGQADREYYIDYMNKVLSDYIEPIVLLKEEEVNG</sequence>
<dbReference type="CDD" id="cd16387">
    <property type="entry name" value="ParB_N_Srx"/>
    <property type="match status" value="1"/>
</dbReference>
<dbReference type="Pfam" id="PF03235">
    <property type="entry name" value="GmrSD_N"/>
    <property type="match status" value="1"/>
</dbReference>
<name>A0A9D9D636_9BACL</name>
<dbReference type="EMBL" id="JADING010000030">
    <property type="protein sequence ID" value="MBO8414065.1"/>
    <property type="molecule type" value="Genomic_DNA"/>
</dbReference>
<comment type="caution">
    <text evidence="2">The sequence shown here is derived from an EMBL/GenBank/DDBJ whole genome shotgun (WGS) entry which is preliminary data.</text>
</comment>
<proteinExistence type="predicted"/>
<dbReference type="AlphaFoldDB" id="A0A9D9D636"/>
<gene>
    <name evidence="2" type="ORF">IAC78_01085</name>
</gene>
<protein>
    <submittedName>
        <fullName evidence="2">DUF262 domain-containing protein</fullName>
    </submittedName>
</protein>
<reference evidence="2" key="1">
    <citation type="submission" date="2020-10" db="EMBL/GenBank/DDBJ databases">
        <authorList>
            <person name="Gilroy R."/>
        </authorList>
    </citation>
    <scope>NUCLEOTIDE SEQUENCE</scope>
    <source>
        <strain evidence="2">1748</strain>
    </source>
</reference>
<reference evidence="2" key="2">
    <citation type="journal article" date="2021" name="PeerJ">
        <title>Extensive microbial diversity within the chicken gut microbiome revealed by metagenomics and culture.</title>
        <authorList>
            <person name="Gilroy R."/>
            <person name="Ravi A."/>
            <person name="Getino M."/>
            <person name="Pursley I."/>
            <person name="Horton D.L."/>
            <person name="Alikhan N.F."/>
            <person name="Baker D."/>
            <person name="Gharbi K."/>
            <person name="Hall N."/>
            <person name="Watson M."/>
            <person name="Adriaenssens E.M."/>
            <person name="Foster-Nyarko E."/>
            <person name="Jarju S."/>
            <person name="Secka A."/>
            <person name="Antonio M."/>
            <person name="Oren A."/>
            <person name="Chaudhuri R.R."/>
            <person name="La Ragione R."/>
            <person name="Hildebrand F."/>
            <person name="Pallen M.J."/>
        </authorList>
    </citation>
    <scope>NUCLEOTIDE SEQUENCE</scope>
    <source>
        <strain evidence="2">1748</strain>
    </source>
</reference>
<dbReference type="PANTHER" id="PTHR35149">
    <property type="entry name" value="SLL5132 PROTEIN"/>
    <property type="match status" value="1"/>
</dbReference>
<dbReference type="Proteomes" id="UP000823629">
    <property type="component" value="Unassembled WGS sequence"/>
</dbReference>
<dbReference type="InterPro" id="IPR004919">
    <property type="entry name" value="GmrSD_N"/>
</dbReference>
<evidence type="ECO:0000313" key="3">
    <source>
        <dbReference type="Proteomes" id="UP000823629"/>
    </source>
</evidence>
<evidence type="ECO:0000313" key="2">
    <source>
        <dbReference type="EMBL" id="MBO8414065.1"/>
    </source>
</evidence>
<evidence type="ECO:0000259" key="1">
    <source>
        <dbReference type="Pfam" id="PF03235"/>
    </source>
</evidence>
<organism evidence="2 3">
    <name type="scientific">Candidatus Scatoplasma merdavium</name>
    <dbReference type="NCBI Taxonomy" id="2840932"/>
    <lineage>
        <taxon>Bacteria</taxon>
        <taxon>Bacillati</taxon>
        <taxon>Bacillota</taxon>
        <taxon>Bacilli</taxon>
        <taxon>Bacillales</taxon>
        <taxon>Candidatus Scatoplasma</taxon>
    </lineage>
</organism>
<accession>A0A9D9D636</accession>